<dbReference type="SMART" id="SM00090">
    <property type="entry name" value="RIO"/>
    <property type="match status" value="1"/>
</dbReference>
<evidence type="ECO:0000256" key="1">
    <source>
        <dbReference type="ARBA" id="ARBA00009196"/>
    </source>
</evidence>
<keyword evidence="15" id="KW-1185">Reference proteome</keyword>
<evidence type="ECO:0000256" key="4">
    <source>
        <dbReference type="ARBA" id="ARBA00022679"/>
    </source>
</evidence>
<evidence type="ECO:0000256" key="3">
    <source>
        <dbReference type="ARBA" id="ARBA00022527"/>
    </source>
</evidence>
<organism evidence="14 15">
    <name type="scientific">Actinomycetospora aurantiaca</name>
    <dbReference type="NCBI Taxonomy" id="3129233"/>
    <lineage>
        <taxon>Bacteria</taxon>
        <taxon>Bacillati</taxon>
        <taxon>Actinomycetota</taxon>
        <taxon>Actinomycetes</taxon>
        <taxon>Pseudonocardiales</taxon>
        <taxon>Pseudonocardiaceae</taxon>
        <taxon>Actinomycetospora</taxon>
    </lineage>
</organism>
<evidence type="ECO:0000256" key="5">
    <source>
        <dbReference type="ARBA" id="ARBA00022723"/>
    </source>
</evidence>
<comment type="catalytic activity">
    <reaction evidence="11">
        <text>L-seryl-[protein] + ATP = O-phospho-L-seryl-[protein] + ADP + H(+)</text>
        <dbReference type="Rhea" id="RHEA:17989"/>
        <dbReference type="Rhea" id="RHEA-COMP:9863"/>
        <dbReference type="Rhea" id="RHEA-COMP:11604"/>
        <dbReference type="ChEBI" id="CHEBI:15378"/>
        <dbReference type="ChEBI" id="CHEBI:29999"/>
        <dbReference type="ChEBI" id="CHEBI:30616"/>
        <dbReference type="ChEBI" id="CHEBI:83421"/>
        <dbReference type="ChEBI" id="CHEBI:456216"/>
        <dbReference type="EC" id="2.7.11.1"/>
    </reaction>
</comment>
<name>A0ABU8MQW6_9PSEU</name>
<evidence type="ECO:0000256" key="6">
    <source>
        <dbReference type="ARBA" id="ARBA00022741"/>
    </source>
</evidence>
<evidence type="ECO:0000256" key="9">
    <source>
        <dbReference type="ARBA" id="ARBA00022842"/>
    </source>
</evidence>
<sequence>MTSSRPRSSSRARTHPRRRRRFDDDEPLPTRRRAEVEPDGPPTGDRWSTWAGAAHGPEPHPAWLVVAEGAVDTELGVLKTGKEADVHLLERAVPYGPSCLLAAKRYRSAEHRAFHRDAAYLEGRRVRRSRETRAMASRTAFGRDLLAGQWAAAEFAALGSLHTAGVPVPYPVQYDGTEVLLEFLGTPDGTAAPRLAACRPGPGRLRDWWEQLTTALVGLARLGWTHGDLSPYNVLVDDDRLVLIDLPQVVDLVGNPHGHDVLVRDVRRIGEWFVARGAGVDPEALFHRLVDEAGLVP</sequence>
<dbReference type="EC" id="2.7.11.1" evidence="2"/>
<comment type="catalytic activity">
    <reaction evidence="10">
        <text>L-threonyl-[protein] + ATP = O-phospho-L-threonyl-[protein] + ADP + H(+)</text>
        <dbReference type="Rhea" id="RHEA:46608"/>
        <dbReference type="Rhea" id="RHEA-COMP:11060"/>
        <dbReference type="Rhea" id="RHEA-COMP:11605"/>
        <dbReference type="ChEBI" id="CHEBI:15378"/>
        <dbReference type="ChEBI" id="CHEBI:30013"/>
        <dbReference type="ChEBI" id="CHEBI:30616"/>
        <dbReference type="ChEBI" id="CHEBI:61977"/>
        <dbReference type="ChEBI" id="CHEBI:456216"/>
        <dbReference type="EC" id="2.7.11.1"/>
    </reaction>
</comment>
<dbReference type="Pfam" id="PF01163">
    <property type="entry name" value="RIO1"/>
    <property type="match status" value="1"/>
</dbReference>
<dbReference type="InterPro" id="IPR018934">
    <property type="entry name" value="RIO_dom"/>
</dbReference>
<keyword evidence="3" id="KW-0723">Serine/threonine-protein kinase</keyword>
<dbReference type="Gene3D" id="1.10.510.10">
    <property type="entry name" value="Transferase(Phosphotransferase) domain 1"/>
    <property type="match status" value="1"/>
</dbReference>
<dbReference type="SUPFAM" id="SSF56112">
    <property type="entry name" value="Protein kinase-like (PK-like)"/>
    <property type="match status" value="1"/>
</dbReference>
<evidence type="ECO:0000256" key="7">
    <source>
        <dbReference type="ARBA" id="ARBA00022777"/>
    </source>
</evidence>
<accession>A0ABU8MQW6</accession>
<evidence type="ECO:0000313" key="15">
    <source>
        <dbReference type="Proteomes" id="UP001385809"/>
    </source>
</evidence>
<keyword evidence="5" id="KW-0479">Metal-binding</keyword>
<keyword evidence="9" id="KW-0460">Magnesium</keyword>
<evidence type="ECO:0000259" key="13">
    <source>
        <dbReference type="SMART" id="SM00090"/>
    </source>
</evidence>
<proteinExistence type="inferred from homology"/>
<evidence type="ECO:0000313" key="14">
    <source>
        <dbReference type="EMBL" id="MEJ2869323.1"/>
    </source>
</evidence>
<evidence type="ECO:0000256" key="11">
    <source>
        <dbReference type="ARBA" id="ARBA00048679"/>
    </source>
</evidence>
<dbReference type="InterPro" id="IPR011009">
    <property type="entry name" value="Kinase-like_dom_sf"/>
</dbReference>
<keyword evidence="7" id="KW-0418">Kinase</keyword>
<feature type="domain" description="RIO kinase" evidence="13">
    <location>
        <begin position="43"/>
        <end position="291"/>
    </location>
</feature>
<evidence type="ECO:0000256" key="2">
    <source>
        <dbReference type="ARBA" id="ARBA00012513"/>
    </source>
</evidence>
<keyword evidence="8" id="KW-0067">ATP-binding</keyword>
<feature type="compositionally biased region" description="Basic residues" evidence="12">
    <location>
        <begin position="8"/>
        <end position="20"/>
    </location>
</feature>
<gene>
    <name evidence="14" type="ORF">WCD74_16220</name>
</gene>
<comment type="similarity">
    <text evidence="1">Belongs to the protein kinase superfamily. RIO-type Ser/Thr kinase family.</text>
</comment>
<dbReference type="InterPro" id="IPR000687">
    <property type="entry name" value="RIO_kinase"/>
</dbReference>
<dbReference type="Proteomes" id="UP001385809">
    <property type="component" value="Unassembled WGS sequence"/>
</dbReference>
<dbReference type="EMBL" id="JBBEGN010000007">
    <property type="protein sequence ID" value="MEJ2869323.1"/>
    <property type="molecule type" value="Genomic_DNA"/>
</dbReference>
<reference evidence="14 15" key="1">
    <citation type="submission" date="2024-03" db="EMBL/GenBank/DDBJ databases">
        <title>Actinomycetospora sp. OC33-EN08, a novel actinomycete isolated from wild orchid (Aerides multiflora).</title>
        <authorList>
            <person name="Suriyachadkun C."/>
        </authorList>
    </citation>
    <scope>NUCLEOTIDE SEQUENCE [LARGE SCALE GENOMIC DNA]</scope>
    <source>
        <strain evidence="14 15">OC33-EN08</strain>
    </source>
</reference>
<dbReference type="Gene3D" id="3.30.200.20">
    <property type="entry name" value="Phosphorylase Kinase, domain 1"/>
    <property type="match status" value="1"/>
</dbReference>
<feature type="region of interest" description="Disordered" evidence="12">
    <location>
        <begin position="1"/>
        <end position="53"/>
    </location>
</feature>
<evidence type="ECO:0000256" key="10">
    <source>
        <dbReference type="ARBA" id="ARBA00047899"/>
    </source>
</evidence>
<keyword evidence="6" id="KW-0547">Nucleotide-binding</keyword>
<protein>
    <recommendedName>
        <fullName evidence="2">non-specific serine/threonine protein kinase</fullName>
        <ecNumber evidence="2">2.7.11.1</ecNumber>
    </recommendedName>
</protein>
<dbReference type="PANTHER" id="PTHR45723">
    <property type="entry name" value="SERINE/THREONINE-PROTEIN KINASE RIO1"/>
    <property type="match status" value="1"/>
</dbReference>
<keyword evidence="4" id="KW-0808">Transferase</keyword>
<comment type="caution">
    <text evidence="14">The sequence shown here is derived from an EMBL/GenBank/DDBJ whole genome shotgun (WGS) entry which is preliminary data.</text>
</comment>
<dbReference type="RefSeq" id="WP_337695896.1">
    <property type="nucleotide sequence ID" value="NZ_JBBEGN010000007.1"/>
</dbReference>
<evidence type="ECO:0000256" key="8">
    <source>
        <dbReference type="ARBA" id="ARBA00022840"/>
    </source>
</evidence>
<evidence type="ECO:0000256" key="12">
    <source>
        <dbReference type="SAM" id="MobiDB-lite"/>
    </source>
</evidence>
<dbReference type="InterPro" id="IPR051272">
    <property type="entry name" value="RIO-type_Ser/Thr_kinase"/>
</dbReference>